<dbReference type="GO" id="GO:0009055">
    <property type="term" value="F:electron transfer activity"/>
    <property type="evidence" value="ECO:0007669"/>
    <property type="project" value="InterPro"/>
</dbReference>
<evidence type="ECO:0000256" key="2">
    <source>
        <dbReference type="ARBA" id="ARBA00022448"/>
    </source>
</evidence>
<keyword evidence="2" id="KW-0813">Transport</keyword>
<evidence type="ECO:0000256" key="3">
    <source>
        <dbReference type="ARBA" id="ARBA00022485"/>
    </source>
</evidence>
<keyword evidence="5" id="KW-0249">Electron transport</keyword>
<reference evidence="9" key="2">
    <citation type="submission" date="2023-01" db="EMBL/GenBank/DDBJ databases">
        <title>Draft genome sequence of Paraferrimonas sedimenticola strain NBRC 101628.</title>
        <authorList>
            <person name="Sun Q."/>
            <person name="Mori K."/>
        </authorList>
    </citation>
    <scope>NUCLEOTIDE SEQUENCE</scope>
    <source>
        <strain evidence="9">NBRC 101628</strain>
    </source>
</reference>
<dbReference type="Proteomes" id="UP001161422">
    <property type="component" value="Unassembled WGS sequence"/>
</dbReference>
<sequence length="233" mass="25577">MKLGMVIDLQKCVGCGGCNLACKTENNTPEGVAWSHHISQTTGKFPDVNYSYVPTMCNHCDNAACVEVCPKDAMYKADNGLTLHDIDKCIGCRRCERACPYKVISFNKGAPHRNWQDDTPLLEGATSSPKEVLQITGAKNSPTENPERGDTYAVTRPRRTIEKCTMCDHRQNVGLKPACVEACPSGARVVGDLSNPDSEVSRLIRMHQGRPLMPEAGTKPNVYYIRSFGVRAS</sequence>
<feature type="domain" description="4Fe-4S ferredoxin-type" evidence="8">
    <location>
        <begin position="80"/>
        <end position="109"/>
    </location>
</feature>
<organism evidence="9 10">
    <name type="scientific">Paraferrimonas sedimenticola</name>
    <dbReference type="NCBI Taxonomy" id="375674"/>
    <lineage>
        <taxon>Bacteria</taxon>
        <taxon>Pseudomonadati</taxon>
        <taxon>Pseudomonadota</taxon>
        <taxon>Gammaproteobacteria</taxon>
        <taxon>Alteromonadales</taxon>
        <taxon>Ferrimonadaceae</taxon>
        <taxon>Paraferrimonas</taxon>
    </lineage>
</organism>
<protein>
    <submittedName>
        <fullName evidence="9">4Fe-4S ferredoxin</fullName>
    </submittedName>
</protein>
<dbReference type="InterPro" id="IPR000813">
    <property type="entry name" value="7Fe_ferredoxin"/>
</dbReference>
<evidence type="ECO:0000256" key="4">
    <source>
        <dbReference type="ARBA" id="ARBA00022723"/>
    </source>
</evidence>
<dbReference type="AlphaFoldDB" id="A0AA37RRJ0"/>
<comment type="caution">
    <text evidence="9">The sequence shown here is derived from an EMBL/GenBank/DDBJ whole genome shotgun (WGS) entry which is preliminary data.</text>
</comment>
<evidence type="ECO:0000313" key="10">
    <source>
        <dbReference type="Proteomes" id="UP001161422"/>
    </source>
</evidence>
<evidence type="ECO:0000256" key="7">
    <source>
        <dbReference type="ARBA" id="ARBA00023014"/>
    </source>
</evidence>
<dbReference type="PANTHER" id="PTHR43177">
    <property type="entry name" value="PROTEIN NRFC"/>
    <property type="match status" value="1"/>
</dbReference>
<evidence type="ECO:0000256" key="1">
    <source>
        <dbReference type="ARBA" id="ARBA00001966"/>
    </source>
</evidence>
<accession>A0AA37RRJ0</accession>
<dbReference type="PROSITE" id="PS00198">
    <property type="entry name" value="4FE4S_FER_1"/>
    <property type="match status" value="1"/>
</dbReference>
<reference evidence="9" key="1">
    <citation type="journal article" date="2014" name="Int. J. Syst. Evol. Microbiol.">
        <title>Complete genome sequence of Corynebacterium casei LMG S-19264T (=DSM 44701T), isolated from a smear-ripened cheese.</title>
        <authorList>
            <consortium name="US DOE Joint Genome Institute (JGI-PGF)"/>
            <person name="Walter F."/>
            <person name="Albersmeier A."/>
            <person name="Kalinowski J."/>
            <person name="Ruckert C."/>
        </authorList>
    </citation>
    <scope>NUCLEOTIDE SEQUENCE</scope>
    <source>
        <strain evidence="9">NBRC 101628</strain>
    </source>
</reference>
<dbReference type="InterPro" id="IPR017896">
    <property type="entry name" value="4Fe4S_Fe-S-bd"/>
</dbReference>
<evidence type="ECO:0000256" key="5">
    <source>
        <dbReference type="ARBA" id="ARBA00022982"/>
    </source>
</evidence>
<gene>
    <name evidence="9" type="ORF">GCM10007895_03320</name>
</gene>
<evidence type="ECO:0000256" key="6">
    <source>
        <dbReference type="ARBA" id="ARBA00023004"/>
    </source>
</evidence>
<comment type="cofactor">
    <cofactor evidence="1">
        <name>[4Fe-4S] cluster</name>
        <dbReference type="ChEBI" id="CHEBI:49883"/>
    </cofactor>
</comment>
<dbReference type="NCBIfam" id="NF041715">
    <property type="entry name" value="arsenate_red_ArrB"/>
    <property type="match status" value="1"/>
</dbReference>
<name>A0AA37RRJ0_9GAMM</name>
<evidence type="ECO:0000313" key="9">
    <source>
        <dbReference type="EMBL" id="GLP95026.1"/>
    </source>
</evidence>
<dbReference type="Gene3D" id="3.30.70.20">
    <property type="match status" value="2"/>
</dbReference>
<dbReference type="RefSeq" id="WP_095505939.1">
    <property type="nucleotide sequence ID" value="NZ_BSNC01000001.1"/>
</dbReference>
<feature type="domain" description="4Fe-4S ferredoxin-type" evidence="8">
    <location>
        <begin position="48"/>
        <end position="79"/>
    </location>
</feature>
<dbReference type="GO" id="GO:0051539">
    <property type="term" value="F:4 iron, 4 sulfur cluster binding"/>
    <property type="evidence" value="ECO:0007669"/>
    <property type="project" value="UniProtKB-KW"/>
</dbReference>
<proteinExistence type="predicted"/>
<dbReference type="Pfam" id="PF13247">
    <property type="entry name" value="Fer4_11"/>
    <property type="match status" value="2"/>
</dbReference>
<dbReference type="InterPro" id="IPR017900">
    <property type="entry name" value="4Fe4S_Fe_S_CS"/>
</dbReference>
<dbReference type="PANTHER" id="PTHR43177:SF3">
    <property type="entry name" value="PROTEIN NRFC HOMOLOG"/>
    <property type="match status" value="1"/>
</dbReference>
<dbReference type="SUPFAM" id="SSF54862">
    <property type="entry name" value="4Fe-4S ferredoxins"/>
    <property type="match status" value="1"/>
</dbReference>
<dbReference type="PROSITE" id="PS51379">
    <property type="entry name" value="4FE4S_FER_2"/>
    <property type="match status" value="3"/>
</dbReference>
<dbReference type="GO" id="GO:0046872">
    <property type="term" value="F:metal ion binding"/>
    <property type="evidence" value="ECO:0007669"/>
    <property type="project" value="UniProtKB-KW"/>
</dbReference>
<keyword evidence="10" id="KW-1185">Reference proteome</keyword>
<keyword evidence="3" id="KW-0004">4Fe-4S</keyword>
<keyword evidence="4" id="KW-0479">Metal-binding</keyword>
<keyword evidence="7" id="KW-0411">Iron-sulfur</keyword>
<feature type="domain" description="4Fe-4S ferredoxin-type" evidence="8">
    <location>
        <begin position="3"/>
        <end position="32"/>
    </location>
</feature>
<dbReference type="InterPro" id="IPR050954">
    <property type="entry name" value="ET_IronSulfur_Cluster-Binding"/>
</dbReference>
<dbReference type="PRINTS" id="PR00354">
    <property type="entry name" value="7FE8SFRDOXIN"/>
</dbReference>
<dbReference type="InterPro" id="IPR053684">
    <property type="entry name" value="ArrB_iron-sulfur_subunit"/>
</dbReference>
<keyword evidence="6" id="KW-0408">Iron</keyword>
<dbReference type="EMBL" id="BSNC01000001">
    <property type="protein sequence ID" value="GLP95026.1"/>
    <property type="molecule type" value="Genomic_DNA"/>
</dbReference>
<evidence type="ECO:0000259" key="8">
    <source>
        <dbReference type="PROSITE" id="PS51379"/>
    </source>
</evidence>
<dbReference type="CDD" id="cd10551">
    <property type="entry name" value="PsrB"/>
    <property type="match status" value="1"/>
</dbReference>